<dbReference type="RefSeq" id="WP_189154786.1">
    <property type="nucleotide sequence ID" value="NZ_BMNC01000003.1"/>
</dbReference>
<dbReference type="PANTHER" id="PTHR44196">
    <property type="entry name" value="DEHYDROGENASE/REDUCTASE SDR FAMILY MEMBER 7B"/>
    <property type="match status" value="1"/>
</dbReference>
<dbReference type="Gene3D" id="3.40.50.720">
    <property type="entry name" value="NAD(P)-binding Rossmann-like Domain"/>
    <property type="match status" value="1"/>
</dbReference>
<evidence type="ECO:0000313" key="6">
    <source>
        <dbReference type="Proteomes" id="UP000597656"/>
    </source>
</evidence>
<dbReference type="InterPro" id="IPR036291">
    <property type="entry name" value="NAD(P)-bd_dom_sf"/>
</dbReference>
<dbReference type="Pfam" id="PF00106">
    <property type="entry name" value="adh_short"/>
    <property type="match status" value="1"/>
</dbReference>
<dbReference type="InterPro" id="IPR020904">
    <property type="entry name" value="Sc_DH/Rdtase_CS"/>
</dbReference>
<dbReference type="Proteomes" id="UP000597656">
    <property type="component" value="Unassembled WGS sequence"/>
</dbReference>
<keyword evidence="2" id="KW-0560">Oxidoreductase</keyword>
<sequence length="283" mass="30383">MRSLEGTVVLVTGGSAGIGRVTARRLVRGGARVAICGRDQERLDAALAEMPEAWGMRCDVTDPADRALLVRAVVEHFGRIDALVNNAGQGRVAKLADLDGDQVTSLVDVNFTAVAELTRLVLPLFGARGGHVVMMSSIGAWAPVPPLSLYSATKAGVLGLALGLRREVPRGVKVHAVCPGPIRTEWLTRDLDGRPTERSARRRLSAGSDPEHVARAVEKCLISRRSRTVAVPRWWEIARLGSFAPVSRLLDVAVAPVSTAVVRLTRRYGKRLGSPSRDGRTAQ</sequence>
<dbReference type="EMBL" id="BMNC01000003">
    <property type="protein sequence ID" value="GGM86899.1"/>
    <property type="molecule type" value="Genomic_DNA"/>
</dbReference>
<dbReference type="PROSITE" id="PS00061">
    <property type="entry name" value="ADH_SHORT"/>
    <property type="match status" value="1"/>
</dbReference>
<evidence type="ECO:0000256" key="1">
    <source>
        <dbReference type="ARBA" id="ARBA00006484"/>
    </source>
</evidence>
<protein>
    <recommendedName>
        <fullName evidence="4">Ketoreductase domain-containing protein</fullName>
    </recommendedName>
</protein>
<evidence type="ECO:0000313" key="5">
    <source>
        <dbReference type="EMBL" id="GGM86899.1"/>
    </source>
</evidence>
<evidence type="ECO:0000256" key="2">
    <source>
        <dbReference type="ARBA" id="ARBA00023002"/>
    </source>
</evidence>
<evidence type="ECO:0000259" key="4">
    <source>
        <dbReference type="SMART" id="SM00822"/>
    </source>
</evidence>
<accession>A0ABQ2HNF3</accession>
<name>A0ABQ2HNF3_9PSEU</name>
<keyword evidence="6" id="KW-1185">Reference proteome</keyword>
<reference evidence="6" key="1">
    <citation type="journal article" date="2019" name="Int. J. Syst. Evol. Microbiol.">
        <title>The Global Catalogue of Microorganisms (GCM) 10K type strain sequencing project: providing services to taxonomists for standard genome sequencing and annotation.</title>
        <authorList>
            <consortium name="The Broad Institute Genomics Platform"/>
            <consortium name="The Broad Institute Genome Sequencing Center for Infectious Disease"/>
            <person name="Wu L."/>
            <person name="Ma J."/>
        </authorList>
    </citation>
    <scope>NUCLEOTIDE SEQUENCE [LARGE SCALE GENOMIC DNA]</scope>
    <source>
        <strain evidence="6">CGMCC 4.7319</strain>
    </source>
</reference>
<dbReference type="CDD" id="cd05233">
    <property type="entry name" value="SDR_c"/>
    <property type="match status" value="1"/>
</dbReference>
<dbReference type="PRINTS" id="PR00081">
    <property type="entry name" value="GDHRDH"/>
</dbReference>
<organism evidence="5 6">
    <name type="scientific">Lentzea pudingi</name>
    <dbReference type="NCBI Taxonomy" id="1789439"/>
    <lineage>
        <taxon>Bacteria</taxon>
        <taxon>Bacillati</taxon>
        <taxon>Actinomycetota</taxon>
        <taxon>Actinomycetes</taxon>
        <taxon>Pseudonocardiales</taxon>
        <taxon>Pseudonocardiaceae</taxon>
        <taxon>Lentzea</taxon>
    </lineage>
</organism>
<comment type="caution">
    <text evidence="5">The sequence shown here is derived from an EMBL/GenBank/DDBJ whole genome shotgun (WGS) entry which is preliminary data.</text>
</comment>
<feature type="domain" description="Ketoreductase" evidence="4">
    <location>
        <begin position="7"/>
        <end position="185"/>
    </location>
</feature>
<proteinExistence type="inferred from homology"/>
<evidence type="ECO:0000256" key="3">
    <source>
        <dbReference type="RuleBase" id="RU000363"/>
    </source>
</evidence>
<dbReference type="SMART" id="SM00822">
    <property type="entry name" value="PKS_KR"/>
    <property type="match status" value="1"/>
</dbReference>
<dbReference type="PANTHER" id="PTHR44196:SF1">
    <property type="entry name" value="DEHYDROGENASE_REDUCTASE SDR FAMILY MEMBER 7B"/>
    <property type="match status" value="1"/>
</dbReference>
<dbReference type="InterPro" id="IPR002347">
    <property type="entry name" value="SDR_fam"/>
</dbReference>
<dbReference type="PRINTS" id="PR00080">
    <property type="entry name" value="SDRFAMILY"/>
</dbReference>
<gene>
    <name evidence="5" type="ORF">GCM10011609_24330</name>
</gene>
<dbReference type="InterPro" id="IPR057326">
    <property type="entry name" value="KR_dom"/>
</dbReference>
<comment type="similarity">
    <text evidence="1 3">Belongs to the short-chain dehydrogenases/reductases (SDR) family.</text>
</comment>
<dbReference type="SUPFAM" id="SSF51735">
    <property type="entry name" value="NAD(P)-binding Rossmann-fold domains"/>
    <property type="match status" value="1"/>
</dbReference>